<dbReference type="RefSeq" id="WP_068442511.1">
    <property type="nucleotide sequence ID" value="NZ_LXEW01000015.1"/>
</dbReference>
<evidence type="ECO:0000256" key="1">
    <source>
        <dbReference type="SAM" id="Phobius"/>
    </source>
</evidence>
<organism evidence="2 3">
    <name type="scientific">Providencia heimbachae ATCC 35613</name>
    <dbReference type="NCBI Taxonomy" id="1354272"/>
    <lineage>
        <taxon>Bacteria</taxon>
        <taxon>Pseudomonadati</taxon>
        <taxon>Pseudomonadota</taxon>
        <taxon>Gammaproteobacteria</taxon>
        <taxon>Enterobacterales</taxon>
        <taxon>Morganellaceae</taxon>
        <taxon>Providencia</taxon>
    </lineage>
</organism>
<dbReference type="EMBL" id="LXEW01000015">
    <property type="protein sequence ID" value="OAT53573.1"/>
    <property type="molecule type" value="Genomic_DNA"/>
</dbReference>
<comment type="caution">
    <text evidence="2">The sequence shown here is derived from an EMBL/GenBank/DDBJ whole genome shotgun (WGS) entry which is preliminary data.</text>
</comment>
<feature type="transmembrane region" description="Helical" evidence="1">
    <location>
        <begin position="6"/>
        <end position="26"/>
    </location>
</feature>
<keyword evidence="3" id="KW-1185">Reference proteome</keyword>
<dbReference type="Proteomes" id="UP000078224">
    <property type="component" value="Unassembled WGS sequence"/>
</dbReference>
<accession>A0A1B7K083</accession>
<keyword evidence="1" id="KW-0472">Membrane</keyword>
<dbReference type="AlphaFoldDB" id="A0A1B7K083"/>
<dbReference type="OrthoDB" id="1452134at2"/>
<keyword evidence="1" id="KW-0812">Transmembrane</keyword>
<evidence type="ECO:0000313" key="2">
    <source>
        <dbReference type="EMBL" id="OAT53573.1"/>
    </source>
</evidence>
<evidence type="ECO:0000313" key="3">
    <source>
        <dbReference type="Proteomes" id="UP000078224"/>
    </source>
</evidence>
<name>A0A1B7K083_9GAMM</name>
<dbReference type="PATRIC" id="fig|1354272.4.peg.847"/>
<gene>
    <name evidence="2" type="ORF">M998_0822</name>
</gene>
<proteinExistence type="predicted"/>
<reference evidence="2 3" key="1">
    <citation type="submission" date="2016-04" db="EMBL/GenBank/DDBJ databases">
        <title>ATOL: Assembling a taxonomically balanced genome-scale reconstruction of the evolutionary history of the Enterobacteriaceae.</title>
        <authorList>
            <person name="Plunkett G.III."/>
            <person name="Neeno-Eckwall E.C."/>
            <person name="Glasner J.D."/>
            <person name="Perna N.T."/>
        </authorList>
    </citation>
    <scope>NUCLEOTIDE SEQUENCE [LARGE SCALE GENOMIC DNA]</scope>
    <source>
        <strain evidence="2 3">ATCC 35613</strain>
    </source>
</reference>
<keyword evidence="1" id="KW-1133">Transmembrane helix</keyword>
<sequence>MNSTIILQIITLLLITAMPFILRIWISAKINNSVKHQYNKALEEIKTQNLLNLEEEKNSREVRLKSALIAELLAEWVSRPSDRRKLRTLTYQAFIWLPEQIASDLSEILAHEKGAKNIEQILIDIRKHLLGDSDTLKAESIISFGLTEKELTDIRINNPLS</sequence>
<protein>
    <submittedName>
        <fullName evidence="2">Uncharacterized protein</fullName>
    </submittedName>
</protein>